<evidence type="ECO:0000256" key="1">
    <source>
        <dbReference type="SAM" id="MobiDB-lite"/>
    </source>
</evidence>
<evidence type="ECO:0000313" key="2">
    <source>
        <dbReference type="EMBL" id="RNL96999.1"/>
    </source>
</evidence>
<protein>
    <submittedName>
        <fullName evidence="2">Uncharacterized protein</fullName>
    </submittedName>
</protein>
<feature type="compositionally biased region" description="Basic and acidic residues" evidence="1">
    <location>
        <begin position="39"/>
        <end position="54"/>
    </location>
</feature>
<proteinExistence type="predicted"/>
<organism evidence="2 3">
    <name type="scientific">Micromonospora solifontis</name>
    <dbReference type="NCBI Taxonomy" id="2487138"/>
    <lineage>
        <taxon>Bacteria</taxon>
        <taxon>Bacillati</taxon>
        <taxon>Actinomycetota</taxon>
        <taxon>Actinomycetes</taxon>
        <taxon>Micromonosporales</taxon>
        <taxon>Micromonosporaceae</taxon>
        <taxon>Micromonospora</taxon>
    </lineage>
</organism>
<dbReference type="EMBL" id="RJLN01000054">
    <property type="protein sequence ID" value="RNL96999.1"/>
    <property type="molecule type" value="Genomic_DNA"/>
</dbReference>
<comment type="caution">
    <text evidence="2">The sequence shown here is derived from an EMBL/GenBank/DDBJ whole genome shotgun (WGS) entry which is preliminary data.</text>
</comment>
<gene>
    <name evidence="2" type="ORF">EFE23_18590</name>
</gene>
<evidence type="ECO:0000313" key="3">
    <source>
        <dbReference type="Proteomes" id="UP000280698"/>
    </source>
</evidence>
<name>A0ABX9WCW4_9ACTN</name>
<feature type="region of interest" description="Disordered" evidence="1">
    <location>
        <begin position="39"/>
        <end position="61"/>
    </location>
</feature>
<sequence length="61" mass="7228">MRWLLVLIVIALAVWLWRRTRRAPLDGDRELRDLRASSEARRRLDDQRSREDRGGVGGWSL</sequence>
<dbReference type="Proteomes" id="UP000280698">
    <property type="component" value="Unassembled WGS sequence"/>
</dbReference>
<accession>A0ABX9WCW4</accession>
<dbReference type="RefSeq" id="WP_123242207.1">
    <property type="nucleotide sequence ID" value="NZ_JAAHBY010000054.1"/>
</dbReference>
<reference evidence="2 3" key="1">
    <citation type="submission" date="2018-11" db="EMBL/GenBank/DDBJ databases">
        <title>Micromonospora sp. PPF5-17, a new actinomycetes isolated from a hot spring soil.</title>
        <authorList>
            <person name="Thawai C."/>
        </authorList>
    </citation>
    <scope>NUCLEOTIDE SEQUENCE [LARGE SCALE GENOMIC DNA]</scope>
    <source>
        <strain evidence="2 3">PPF5-17</strain>
    </source>
</reference>
<keyword evidence="3" id="KW-1185">Reference proteome</keyword>